<dbReference type="InterPro" id="IPR029044">
    <property type="entry name" value="Nucleotide-diphossugar_trans"/>
</dbReference>
<evidence type="ECO:0000313" key="7">
    <source>
        <dbReference type="Proteomes" id="UP000191040"/>
    </source>
</evidence>
<accession>A0A1T4Z675</accession>
<evidence type="ECO:0000256" key="1">
    <source>
        <dbReference type="ARBA" id="ARBA00004776"/>
    </source>
</evidence>
<dbReference type="STRING" id="1736691.SAMN06295964_2466"/>
<dbReference type="PANTHER" id="PTHR43179:SF12">
    <property type="entry name" value="GALACTOFURANOSYLTRANSFERASE GLFT2"/>
    <property type="match status" value="1"/>
</dbReference>
<dbReference type="OrthoDB" id="6653642at2"/>
<sequence length="282" mass="30398">MTSVAVITVAHGRHAHLCAQDDSLALSTRRPDERVLVAMDDPEVLAWTSSAPPSPRTVSVPRRPDGLPLAAARNAGAAAAIDAGAEVLVFLDVDCLVSPGLVEDYADAVAAEPGTLWCGPVTYLPPAPAGGYPVGDLGPWDSPHPARPAPAPGERLAGGDPDLFWSLSFAVHRETWRLVGGFHEEYAGYGGEDTDFAQCAAAAGVGLGWTGGARAFHQHHRVQQPPVGHLDDILRNGRLFRRRWGRWPMTGWLEQFEERGLVERVGDDWVRADSPQRHPDRV</sequence>
<feature type="domain" description="Galactosyltransferase C-terminal" evidence="5">
    <location>
        <begin position="168"/>
        <end position="208"/>
    </location>
</feature>
<keyword evidence="4 6" id="KW-0808">Transferase</keyword>
<dbReference type="InterPro" id="IPR027791">
    <property type="entry name" value="Galactosyl_T_C"/>
</dbReference>
<proteinExistence type="inferred from homology"/>
<dbReference type="PANTHER" id="PTHR43179">
    <property type="entry name" value="RHAMNOSYLTRANSFERASE WBBL"/>
    <property type="match status" value="1"/>
</dbReference>
<dbReference type="AlphaFoldDB" id="A0A1T4Z675"/>
<keyword evidence="3" id="KW-0328">Glycosyltransferase</keyword>
<name>A0A1T4Z675_9ACTN</name>
<evidence type="ECO:0000259" key="5">
    <source>
        <dbReference type="Pfam" id="PF02709"/>
    </source>
</evidence>
<gene>
    <name evidence="6" type="ORF">SAMN06295964_2466</name>
</gene>
<protein>
    <submittedName>
        <fullName evidence="6">Glycosyltransferase, GT2 family</fullName>
    </submittedName>
</protein>
<dbReference type="GO" id="GO:0016757">
    <property type="term" value="F:glycosyltransferase activity"/>
    <property type="evidence" value="ECO:0007669"/>
    <property type="project" value="UniProtKB-KW"/>
</dbReference>
<reference evidence="7" key="1">
    <citation type="submission" date="2017-02" db="EMBL/GenBank/DDBJ databases">
        <authorList>
            <person name="Varghese N."/>
            <person name="Submissions S."/>
        </authorList>
    </citation>
    <scope>NUCLEOTIDE SEQUENCE [LARGE SCALE GENOMIC DNA]</scope>
    <source>
        <strain evidence="7">9H-4</strain>
    </source>
</reference>
<dbReference type="Proteomes" id="UP000191040">
    <property type="component" value="Chromosome I"/>
</dbReference>
<organism evidence="6 7">
    <name type="scientific">Aeromicrobium choanae</name>
    <dbReference type="NCBI Taxonomy" id="1736691"/>
    <lineage>
        <taxon>Bacteria</taxon>
        <taxon>Bacillati</taxon>
        <taxon>Actinomycetota</taxon>
        <taxon>Actinomycetes</taxon>
        <taxon>Propionibacteriales</taxon>
        <taxon>Nocardioidaceae</taxon>
        <taxon>Aeromicrobium</taxon>
    </lineage>
</organism>
<keyword evidence="7" id="KW-1185">Reference proteome</keyword>
<comment type="similarity">
    <text evidence="2">Belongs to the glycosyltransferase 2 family.</text>
</comment>
<evidence type="ECO:0000256" key="2">
    <source>
        <dbReference type="ARBA" id="ARBA00006739"/>
    </source>
</evidence>
<comment type="pathway">
    <text evidence="1">Cell wall biogenesis; cell wall polysaccharide biosynthesis.</text>
</comment>
<dbReference type="Pfam" id="PF02709">
    <property type="entry name" value="Glyco_transf_7C"/>
    <property type="match status" value="1"/>
</dbReference>
<evidence type="ECO:0000313" key="6">
    <source>
        <dbReference type="EMBL" id="SKB09055.1"/>
    </source>
</evidence>
<evidence type="ECO:0000256" key="4">
    <source>
        <dbReference type="ARBA" id="ARBA00022679"/>
    </source>
</evidence>
<dbReference type="Gene3D" id="3.90.550.10">
    <property type="entry name" value="Spore Coat Polysaccharide Biosynthesis Protein SpsA, Chain A"/>
    <property type="match status" value="1"/>
</dbReference>
<dbReference type="RefSeq" id="WP_078700434.1">
    <property type="nucleotide sequence ID" value="NZ_LT796768.1"/>
</dbReference>
<dbReference type="EMBL" id="LT796768">
    <property type="protein sequence ID" value="SKB09055.1"/>
    <property type="molecule type" value="Genomic_DNA"/>
</dbReference>
<evidence type="ECO:0000256" key="3">
    <source>
        <dbReference type="ARBA" id="ARBA00022676"/>
    </source>
</evidence>
<dbReference type="SUPFAM" id="SSF53448">
    <property type="entry name" value="Nucleotide-diphospho-sugar transferases"/>
    <property type="match status" value="1"/>
</dbReference>